<keyword evidence="4" id="KW-0812">Transmembrane</keyword>
<evidence type="ECO:0000259" key="5">
    <source>
        <dbReference type="PROSITE" id="PS50887"/>
    </source>
</evidence>
<dbReference type="InterPro" id="IPR029016">
    <property type="entry name" value="GAF-like_dom_sf"/>
</dbReference>
<dbReference type="STRING" id="45056.Lade_1935"/>
<dbReference type="EMBL" id="LR134433">
    <property type="protein sequence ID" value="VEH86109.1"/>
    <property type="molecule type" value="Genomic_DNA"/>
</dbReference>
<evidence type="ECO:0000313" key="6">
    <source>
        <dbReference type="EMBL" id="KTC64641.1"/>
    </source>
</evidence>
<gene>
    <name evidence="7" type="primary">adrA</name>
    <name evidence="6" type="ORF">Lade_1935</name>
    <name evidence="7" type="ORF">NCTC12735_01756</name>
</gene>
<geneLocation type="plasmid" evidence="7 9">
    <name>24</name>
</geneLocation>
<dbReference type="SMART" id="SM00267">
    <property type="entry name" value="GGDEF"/>
    <property type="match status" value="1"/>
</dbReference>
<proteinExistence type="predicted"/>
<dbReference type="FunFam" id="3.30.70.270:FF:000001">
    <property type="entry name" value="Diguanylate cyclase domain protein"/>
    <property type="match status" value="1"/>
</dbReference>
<dbReference type="InterPro" id="IPR029787">
    <property type="entry name" value="Nucleotide_cyclase"/>
</dbReference>
<evidence type="ECO:0000256" key="1">
    <source>
        <dbReference type="ARBA" id="ARBA00001946"/>
    </source>
</evidence>
<name>A0A0W0R0M2_9GAMM</name>
<dbReference type="InterPro" id="IPR050469">
    <property type="entry name" value="Diguanylate_Cyclase"/>
</dbReference>
<reference evidence="6 8" key="1">
    <citation type="submission" date="2015-11" db="EMBL/GenBank/DDBJ databases">
        <title>Identification of large and diverse effector repertoires of 38 Legionella species.</title>
        <authorList>
            <person name="Burstein D."/>
            <person name="Amaro F."/>
            <person name="Zusman T."/>
            <person name="Lifshitz Z."/>
            <person name="Cohen O."/>
            <person name="Gilbert J.A."/>
            <person name="Pupko T."/>
            <person name="Shuman H.A."/>
            <person name="Segal G."/>
        </authorList>
    </citation>
    <scope>NUCLEOTIDE SEQUENCE [LARGE SCALE GENOMIC DNA]</scope>
    <source>
        <strain evidence="6 8">1762-AUS-E</strain>
    </source>
</reference>
<dbReference type="Gene3D" id="3.30.450.40">
    <property type="match status" value="1"/>
</dbReference>
<sequence length="605" mass="68767">MEMPVKKNQANTYFRTSLLTIVFILLLLCSFVLYLLYVNQKLENIERNRLSSVNVALEILNHSSTLTEMAHYYTATGDSKYKNYYEDVIGIRNGTLSKPTYYSSFYWAYVLGGKRNHVASLVNNGKASATKELKLSELELDLLKRAEQRANKLNSMEHRAFILLSGSTEKNKKEAEQILFGSDYLKARANFLETIEELTFAIDLRTKNNIMYIKRVEKLTSSLFIILAIAAIIFFMIIFCLLKRRVLGPINEQVDAYIASTLDSLKNKEQQNLLLNKMNELLHSCYSVEEAYSIIQVTAKDLFQNLNGGFAAYNTSSDELKTVCQWGQTKYLPEKFSRLSCWAMRSSSIYIIRNEKNDVICQHFTEIPQGWYLDFPLIVREEVIGLLHVNGHPFFPLETGLQQLIITFGENIKLALANINLREALRYQAIRDGLTGLFNRRYLDETLPRELKYINRDKGVLTVAMLDIDNFKKVNDEYGHDVGDVVLKSISTVFQQAFRAGDISCRFGGEEFVIVLLGSGKEEAKSRIENICEKIKQLVIQTQGIHLPPITLSAGIASAPEHGSKAEEILGKADEALYAAKKAGKDRVFIYKPRILKNSILKDPG</sequence>
<dbReference type="InterPro" id="IPR043128">
    <property type="entry name" value="Rev_trsase/Diguanyl_cyclase"/>
</dbReference>
<protein>
    <recommendedName>
        <fullName evidence="2">diguanylate cyclase</fullName>
        <ecNumber evidence="2">2.7.7.65</ecNumber>
    </recommendedName>
</protein>
<dbReference type="Gene3D" id="3.30.70.270">
    <property type="match status" value="1"/>
</dbReference>
<keyword evidence="4" id="KW-1133">Transmembrane helix</keyword>
<dbReference type="PANTHER" id="PTHR45138:SF9">
    <property type="entry name" value="DIGUANYLATE CYCLASE DGCM-RELATED"/>
    <property type="match status" value="1"/>
</dbReference>
<dbReference type="GO" id="GO:0052621">
    <property type="term" value="F:diguanylate cyclase activity"/>
    <property type="evidence" value="ECO:0007669"/>
    <property type="project" value="UniProtKB-EC"/>
</dbReference>
<dbReference type="SUPFAM" id="SSF55781">
    <property type="entry name" value="GAF domain-like"/>
    <property type="match status" value="1"/>
</dbReference>
<dbReference type="EC" id="2.7.7.65" evidence="2"/>
<evidence type="ECO:0000256" key="3">
    <source>
        <dbReference type="ARBA" id="ARBA00034247"/>
    </source>
</evidence>
<comment type="catalytic activity">
    <reaction evidence="3">
        <text>2 GTP = 3',3'-c-di-GMP + 2 diphosphate</text>
        <dbReference type="Rhea" id="RHEA:24898"/>
        <dbReference type="ChEBI" id="CHEBI:33019"/>
        <dbReference type="ChEBI" id="CHEBI:37565"/>
        <dbReference type="ChEBI" id="CHEBI:58805"/>
        <dbReference type="EC" id="2.7.7.65"/>
    </reaction>
</comment>
<dbReference type="CDD" id="cd01949">
    <property type="entry name" value="GGDEF"/>
    <property type="match status" value="1"/>
</dbReference>
<keyword evidence="4" id="KW-0472">Membrane</keyword>
<evidence type="ECO:0000256" key="2">
    <source>
        <dbReference type="ARBA" id="ARBA00012528"/>
    </source>
</evidence>
<dbReference type="InterPro" id="IPR000160">
    <property type="entry name" value="GGDEF_dom"/>
</dbReference>
<organism evidence="6 8">
    <name type="scientific">Legionella adelaidensis</name>
    <dbReference type="NCBI Taxonomy" id="45056"/>
    <lineage>
        <taxon>Bacteria</taxon>
        <taxon>Pseudomonadati</taxon>
        <taxon>Pseudomonadota</taxon>
        <taxon>Gammaproteobacteria</taxon>
        <taxon>Legionellales</taxon>
        <taxon>Legionellaceae</taxon>
        <taxon>Legionella</taxon>
    </lineage>
</organism>
<evidence type="ECO:0000313" key="7">
    <source>
        <dbReference type="EMBL" id="VEH86109.1"/>
    </source>
</evidence>
<dbReference type="PATRIC" id="fig|45056.6.peg.1996"/>
<keyword evidence="7" id="KW-0614">Plasmid</keyword>
<feature type="transmembrane region" description="Helical" evidence="4">
    <location>
        <begin position="223"/>
        <end position="242"/>
    </location>
</feature>
<evidence type="ECO:0000256" key="4">
    <source>
        <dbReference type="SAM" id="Phobius"/>
    </source>
</evidence>
<dbReference type="GO" id="GO:1902201">
    <property type="term" value="P:negative regulation of bacterial-type flagellum-dependent cell motility"/>
    <property type="evidence" value="ECO:0007669"/>
    <property type="project" value="TreeGrafter"/>
</dbReference>
<feature type="domain" description="GGDEF" evidence="5">
    <location>
        <begin position="459"/>
        <end position="593"/>
    </location>
</feature>
<dbReference type="PANTHER" id="PTHR45138">
    <property type="entry name" value="REGULATORY COMPONENTS OF SENSORY TRANSDUCTION SYSTEM"/>
    <property type="match status" value="1"/>
</dbReference>
<dbReference type="EMBL" id="LNKA01000019">
    <property type="protein sequence ID" value="KTC64641.1"/>
    <property type="molecule type" value="Genomic_DNA"/>
</dbReference>
<dbReference type="Pfam" id="PF00990">
    <property type="entry name" value="GGDEF"/>
    <property type="match status" value="1"/>
</dbReference>
<evidence type="ECO:0000313" key="8">
    <source>
        <dbReference type="Proteomes" id="UP000054859"/>
    </source>
</evidence>
<dbReference type="Proteomes" id="UP000281170">
    <property type="component" value="Plasmid 24"/>
</dbReference>
<dbReference type="OrthoDB" id="9812260at2"/>
<dbReference type="SUPFAM" id="SSF55073">
    <property type="entry name" value="Nucleotide cyclase"/>
    <property type="match status" value="1"/>
</dbReference>
<evidence type="ECO:0000313" key="9">
    <source>
        <dbReference type="Proteomes" id="UP000281170"/>
    </source>
</evidence>
<dbReference type="Proteomes" id="UP000054859">
    <property type="component" value="Unassembled WGS sequence"/>
</dbReference>
<dbReference type="AlphaFoldDB" id="A0A0W0R0M2"/>
<dbReference type="NCBIfam" id="TIGR00254">
    <property type="entry name" value="GGDEF"/>
    <property type="match status" value="1"/>
</dbReference>
<reference evidence="7 9" key="2">
    <citation type="submission" date="2018-12" db="EMBL/GenBank/DDBJ databases">
        <authorList>
            <consortium name="Pathogen Informatics"/>
        </authorList>
    </citation>
    <scope>NUCLEOTIDE SEQUENCE [LARGE SCALE GENOMIC DNA]</scope>
    <source>
        <strain evidence="7 9">NCTC12735</strain>
        <plasmid evidence="9">24</plasmid>
    </source>
</reference>
<keyword evidence="7" id="KW-0808">Transferase</keyword>
<keyword evidence="7" id="KW-0548">Nucleotidyltransferase</keyword>
<comment type="cofactor">
    <cofactor evidence="1">
        <name>Mg(2+)</name>
        <dbReference type="ChEBI" id="CHEBI:18420"/>
    </cofactor>
</comment>
<dbReference type="GO" id="GO:0043709">
    <property type="term" value="P:cell adhesion involved in single-species biofilm formation"/>
    <property type="evidence" value="ECO:0007669"/>
    <property type="project" value="TreeGrafter"/>
</dbReference>
<dbReference type="KEGG" id="ladl:NCTC12735_01756"/>
<accession>A0A0W0R0M2</accession>
<feature type="transmembrane region" description="Helical" evidence="4">
    <location>
        <begin position="12"/>
        <end position="37"/>
    </location>
</feature>
<dbReference type="PROSITE" id="PS50887">
    <property type="entry name" value="GGDEF"/>
    <property type="match status" value="1"/>
</dbReference>
<dbReference type="GO" id="GO:0005886">
    <property type="term" value="C:plasma membrane"/>
    <property type="evidence" value="ECO:0007669"/>
    <property type="project" value="TreeGrafter"/>
</dbReference>
<keyword evidence="8" id="KW-1185">Reference proteome</keyword>